<name>A0A4S1CE78_9BACT</name>
<sequence length="1054" mass="116185">MFRFDRVIYFLIILFSLFFLAEEGFAFKQLDGCGVWLDADIPISYVIDTNAFSNDEAAAIERAFNRWGSIPGSSLRFKREIYNGQKLVDDPFSYPIPNFHLITKASVTDVPDKYKDILYKSGGAATYLTYARTIENGRIFSGSIIFRTRPTADTNWSTSYSLTDTAYMDLESAALHEIGHFIGLAHPDGSFWEWLGGYVKYAEEAQTILGNIPKGTTVRKLYVDDILAAQTLYPAPSPVISQNEESGVAGNVTFIQSGSGFTPNGFATLHFCKIGTTVETTQYMAIDTTGCFSIAYLVPESEEAGSYEWWAVDNSTGKVSNHLSYTILTTHDSSIDQKFQQAYQSEMGTPQGIHQWEGYWVQNYIDTSGFESIMIYNPNKDKVYWVHGQIWSTVYKPYGGILQFGLPTSNEYSYPVSDSLNNVRQDFERFFVTHKPNSDPWWQPYPISLSTSVNPIIAQTDTGMYPPTFSLGQTFRQWGTDFTPNGYATLHFMMPDGSEYPTMVQRLDSIGHFDISYTPPLDKPSGKYTWWAVDNSTGKQSLPISYYIGSTTAPTRTITLVSPNGGQTLYEGSKNNAMYWQTTGNVEKVKVQLYRKDTKILTLTDTFDGGSVLNDGNFFWDISGIDDYSESYRIKLIACDLAGTCDYNVYDYSDFYFTIVRKAPSKVTGLNIPNSAVNQPINSNISWSKVSDATSYNVYFGPSLVYQGNQTSTTFDPGTLQYNTTYYWRVDSRNEGGVTTGSTWSFTTEKAPQLSVSTTDLDFGMGEAGTPTTTTTFTIKNSGGSVLSGYVNKSAGWFDFSTQTYFSLRSGEQQTIVVSGNFPIPPGWFETNISITSNGGNSQVRVHGLSEVYIKWSLANSPYTVTQNTLFGVGYRLIIEPGVVVKFDKDRVLQINGTLVARGTFAQPIIFTSGQTSPAAGDWGRIYFDATSTAAVFDPTGNYLNGSIIEHSIVEYGAGPDGIVYLNQASPYISRSVIRNSLASGVFSSNAAKAVVRDSELYGNGGCGITGFSFGSAVMNVSGNVIRNNQCGISLGNGVVNNNIIAGNSIGVTA</sequence>
<evidence type="ECO:0000259" key="1">
    <source>
        <dbReference type="Pfam" id="PF13229"/>
    </source>
</evidence>
<dbReference type="AlphaFoldDB" id="A0A4S1CE78"/>
<feature type="domain" description="Right handed beta helix" evidence="1">
    <location>
        <begin position="947"/>
        <end position="1049"/>
    </location>
</feature>
<organism evidence="2 3">
    <name type="scientific">Geomonas terrae</name>
    <dbReference type="NCBI Taxonomy" id="2562681"/>
    <lineage>
        <taxon>Bacteria</taxon>
        <taxon>Pseudomonadati</taxon>
        <taxon>Thermodesulfobacteriota</taxon>
        <taxon>Desulfuromonadia</taxon>
        <taxon>Geobacterales</taxon>
        <taxon>Geobacteraceae</taxon>
        <taxon>Geomonas</taxon>
    </lineage>
</organism>
<comment type="caution">
    <text evidence="2">The sequence shown here is derived from an EMBL/GenBank/DDBJ whole genome shotgun (WGS) entry which is preliminary data.</text>
</comment>
<evidence type="ECO:0000313" key="2">
    <source>
        <dbReference type="EMBL" id="TGU71731.1"/>
    </source>
</evidence>
<dbReference type="GO" id="GO:0008237">
    <property type="term" value="F:metallopeptidase activity"/>
    <property type="evidence" value="ECO:0007669"/>
    <property type="project" value="InterPro"/>
</dbReference>
<protein>
    <recommendedName>
        <fullName evidence="1">Right handed beta helix domain-containing protein</fullName>
    </recommendedName>
</protein>
<proteinExistence type="predicted"/>
<dbReference type="Gene3D" id="3.40.390.10">
    <property type="entry name" value="Collagenase (Catalytic Domain)"/>
    <property type="match status" value="1"/>
</dbReference>
<dbReference type="InterPro" id="IPR039448">
    <property type="entry name" value="Beta_helix"/>
</dbReference>
<dbReference type="InterPro" id="IPR036116">
    <property type="entry name" value="FN3_sf"/>
</dbReference>
<feature type="non-terminal residue" evidence="2">
    <location>
        <position position="1054"/>
    </location>
</feature>
<reference evidence="2 3" key="1">
    <citation type="submission" date="2019-04" db="EMBL/GenBank/DDBJ databases">
        <title>Geobacter oryzae sp. nov., ferric-reducing bacteria isolated from paddy soil.</title>
        <authorList>
            <person name="Xu Z."/>
            <person name="Masuda Y."/>
            <person name="Itoh H."/>
            <person name="Senoo K."/>
        </authorList>
    </citation>
    <scope>NUCLEOTIDE SEQUENCE [LARGE SCALE GENOMIC DNA]</scope>
    <source>
        <strain evidence="2 3">Red111</strain>
    </source>
</reference>
<dbReference type="Proteomes" id="UP000306416">
    <property type="component" value="Unassembled WGS sequence"/>
</dbReference>
<dbReference type="SUPFAM" id="SSF51126">
    <property type="entry name" value="Pectin lyase-like"/>
    <property type="match status" value="1"/>
</dbReference>
<dbReference type="Gene3D" id="2.60.40.10">
    <property type="entry name" value="Immunoglobulins"/>
    <property type="match status" value="2"/>
</dbReference>
<dbReference type="InterPro" id="IPR011050">
    <property type="entry name" value="Pectin_lyase_fold/virulence"/>
</dbReference>
<dbReference type="InterPro" id="IPR024079">
    <property type="entry name" value="MetalloPept_cat_dom_sf"/>
</dbReference>
<dbReference type="SUPFAM" id="SSF55486">
    <property type="entry name" value="Metalloproteases ('zincins'), catalytic domain"/>
    <property type="match status" value="1"/>
</dbReference>
<dbReference type="InterPro" id="IPR012334">
    <property type="entry name" value="Pectin_lyas_fold"/>
</dbReference>
<accession>A0A4S1CE78</accession>
<dbReference type="Gene3D" id="2.160.20.10">
    <property type="entry name" value="Single-stranded right-handed beta-helix, Pectin lyase-like"/>
    <property type="match status" value="1"/>
</dbReference>
<evidence type="ECO:0000313" key="3">
    <source>
        <dbReference type="Proteomes" id="UP000306416"/>
    </source>
</evidence>
<dbReference type="EMBL" id="SRSC01000003">
    <property type="protein sequence ID" value="TGU71731.1"/>
    <property type="molecule type" value="Genomic_DNA"/>
</dbReference>
<dbReference type="InterPro" id="IPR013783">
    <property type="entry name" value="Ig-like_fold"/>
</dbReference>
<gene>
    <name evidence="2" type="ORF">E4633_15635</name>
</gene>
<dbReference type="RefSeq" id="WP_198419457.1">
    <property type="nucleotide sequence ID" value="NZ_SRSC01000003.1"/>
</dbReference>
<keyword evidence="3" id="KW-1185">Reference proteome</keyword>
<dbReference type="Pfam" id="PF13229">
    <property type="entry name" value="Beta_helix"/>
    <property type="match status" value="1"/>
</dbReference>
<dbReference type="SUPFAM" id="SSF49265">
    <property type="entry name" value="Fibronectin type III"/>
    <property type="match status" value="1"/>
</dbReference>